<evidence type="ECO:0000313" key="3">
    <source>
        <dbReference type="EMBL" id="MBC2600739.1"/>
    </source>
</evidence>
<evidence type="ECO:0000313" key="4">
    <source>
        <dbReference type="Proteomes" id="UP000525652"/>
    </source>
</evidence>
<feature type="region of interest" description="Disordered" evidence="1">
    <location>
        <begin position="88"/>
        <end position="109"/>
    </location>
</feature>
<dbReference type="Proteomes" id="UP000525652">
    <property type="component" value="Unassembled WGS sequence"/>
</dbReference>
<keyword evidence="2" id="KW-1133">Transmembrane helix</keyword>
<name>A0A7X1E397_9BACT</name>
<dbReference type="EMBL" id="JACHVA010000033">
    <property type="protein sequence ID" value="MBC2600739.1"/>
    <property type="molecule type" value="Genomic_DNA"/>
</dbReference>
<gene>
    <name evidence="3" type="ORF">H5P30_02970</name>
</gene>
<comment type="caution">
    <text evidence="3">The sequence shown here is derived from an EMBL/GenBank/DDBJ whole genome shotgun (WGS) entry which is preliminary data.</text>
</comment>
<accession>A0A7X1E397</accession>
<keyword evidence="4" id="KW-1185">Reference proteome</keyword>
<protein>
    <submittedName>
        <fullName evidence="3">Uncharacterized protein</fullName>
    </submittedName>
</protein>
<sequence length="109" mass="12023">MPFPFYPFLLGGGFSALFWIIGLAWSCLVIALHIAIFIGISQDAKRKESGGLFFFGPTFWGLCGLVFGLLGLGVYWLIHHSNLRRSAPVGREPIEPHSVIRPKPPSSEP</sequence>
<feature type="transmembrane region" description="Helical" evidence="2">
    <location>
        <begin position="52"/>
        <end position="78"/>
    </location>
</feature>
<feature type="transmembrane region" description="Helical" evidence="2">
    <location>
        <begin position="16"/>
        <end position="40"/>
    </location>
</feature>
<evidence type="ECO:0000256" key="2">
    <source>
        <dbReference type="SAM" id="Phobius"/>
    </source>
</evidence>
<keyword evidence="2" id="KW-0472">Membrane</keyword>
<proteinExistence type="predicted"/>
<organism evidence="3 4">
    <name type="scientific">Puniceicoccus vermicola</name>
    <dbReference type="NCBI Taxonomy" id="388746"/>
    <lineage>
        <taxon>Bacteria</taxon>
        <taxon>Pseudomonadati</taxon>
        <taxon>Verrucomicrobiota</taxon>
        <taxon>Opitutia</taxon>
        <taxon>Puniceicoccales</taxon>
        <taxon>Puniceicoccaceae</taxon>
        <taxon>Puniceicoccus</taxon>
    </lineage>
</organism>
<dbReference type="RefSeq" id="WP_185691477.1">
    <property type="nucleotide sequence ID" value="NZ_JACHVA010000033.1"/>
</dbReference>
<keyword evidence="2" id="KW-0812">Transmembrane</keyword>
<dbReference type="AlphaFoldDB" id="A0A7X1E397"/>
<evidence type="ECO:0000256" key="1">
    <source>
        <dbReference type="SAM" id="MobiDB-lite"/>
    </source>
</evidence>
<reference evidence="3 4" key="1">
    <citation type="submission" date="2020-07" db="EMBL/GenBank/DDBJ databases">
        <authorList>
            <person name="Feng X."/>
        </authorList>
    </citation>
    <scope>NUCLEOTIDE SEQUENCE [LARGE SCALE GENOMIC DNA]</scope>
    <source>
        <strain evidence="3 4">JCM14086</strain>
    </source>
</reference>